<feature type="transmembrane region" description="Helical" evidence="7">
    <location>
        <begin position="167"/>
        <end position="189"/>
    </location>
</feature>
<feature type="transmembrane region" description="Helical" evidence="7">
    <location>
        <begin position="201"/>
        <end position="234"/>
    </location>
</feature>
<sequence>MLSVVVFILGLTVGSFLNCVIYRLKTGQNFLKGHSSCPHCLHQLKWYDLIPVLSFILLKGKCRYCKKPISWQYPLVELITGLLFLQIFNFQFSWTLSGGLSVGLLFNEFSIFNFLNLIYYWLIVSLLIVIFVYDLKWYVIPDKIVYPAIIIALIFNFQFSIFNQFSIFKFSILSALGTSIFFLAIFLISRGKWLGFGDVKLAFFMGLFLGFPDILVALFLAFLIGAMIGLGLIIFKKKGLKSEIPFGPFLITGTLIALFWGNQIINWYLNLITYNL</sequence>
<dbReference type="Proteomes" id="UP000229625">
    <property type="component" value="Unassembled WGS sequence"/>
</dbReference>
<evidence type="ECO:0000256" key="2">
    <source>
        <dbReference type="ARBA" id="ARBA00005801"/>
    </source>
</evidence>
<feature type="transmembrane region" description="Helical" evidence="7">
    <location>
        <begin position="246"/>
        <end position="269"/>
    </location>
</feature>
<keyword evidence="6 7" id="KW-0472">Membrane</keyword>
<feature type="transmembrane region" description="Helical" evidence="7">
    <location>
        <begin position="73"/>
        <end position="94"/>
    </location>
</feature>
<feature type="domain" description="Prepilin peptidase A24 N-terminal" evidence="9">
    <location>
        <begin position="8"/>
        <end position="88"/>
    </location>
</feature>
<evidence type="ECO:0000256" key="4">
    <source>
        <dbReference type="ARBA" id="ARBA00022692"/>
    </source>
</evidence>
<accession>A0A2M7DBN2</accession>
<feature type="transmembrane region" description="Helical" evidence="7">
    <location>
        <begin position="6"/>
        <end position="24"/>
    </location>
</feature>
<feature type="domain" description="Prepilin type IV endopeptidase peptidase" evidence="8">
    <location>
        <begin position="121"/>
        <end position="230"/>
    </location>
</feature>
<feature type="transmembrane region" description="Helical" evidence="7">
    <location>
        <begin position="114"/>
        <end position="132"/>
    </location>
</feature>
<dbReference type="PANTHER" id="PTHR30487:SF0">
    <property type="entry name" value="PREPILIN LEADER PEPTIDASE_N-METHYLTRANSFERASE-RELATED"/>
    <property type="match status" value="1"/>
</dbReference>
<dbReference type="InterPro" id="IPR050882">
    <property type="entry name" value="Prepilin_peptidase/N-MTase"/>
</dbReference>
<dbReference type="GO" id="GO:0006465">
    <property type="term" value="P:signal peptide processing"/>
    <property type="evidence" value="ECO:0007669"/>
    <property type="project" value="TreeGrafter"/>
</dbReference>
<evidence type="ECO:0000256" key="7">
    <source>
        <dbReference type="SAM" id="Phobius"/>
    </source>
</evidence>
<dbReference type="Pfam" id="PF01478">
    <property type="entry name" value="Peptidase_A24"/>
    <property type="match status" value="1"/>
</dbReference>
<comment type="subcellular location">
    <subcellularLocation>
        <location evidence="1">Cell membrane</location>
        <topology evidence="1">Multi-pass membrane protein</topology>
    </subcellularLocation>
</comment>
<dbReference type="InterPro" id="IPR000045">
    <property type="entry name" value="Prepilin_IV_endopep_pep"/>
</dbReference>
<keyword evidence="4 7" id="KW-0812">Transmembrane</keyword>
<evidence type="ECO:0000256" key="6">
    <source>
        <dbReference type="ARBA" id="ARBA00023136"/>
    </source>
</evidence>
<organism evidence="10 11">
    <name type="scientific">Candidatus Nealsonbacteria bacterium CG02_land_8_20_14_3_00_34_20</name>
    <dbReference type="NCBI Taxonomy" id="1974698"/>
    <lineage>
        <taxon>Bacteria</taxon>
        <taxon>Candidatus Nealsoniibacteriota</taxon>
    </lineage>
</organism>
<dbReference type="GO" id="GO:0005886">
    <property type="term" value="C:plasma membrane"/>
    <property type="evidence" value="ECO:0007669"/>
    <property type="project" value="UniProtKB-SubCell"/>
</dbReference>
<dbReference type="InterPro" id="IPR010627">
    <property type="entry name" value="Prepilin_pept_A24_N"/>
</dbReference>
<dbReference type="PANTHER" id="PTHR30487">
    <property type="entry name" value="TYPE 4 PREPILIN-LIKE PROTEINS LEADER PEPTIDE-PROCESSING ENZYME"/>
    <property type="match status" value="1"/>
</dbReference>
<protein>
    <submittedName>
        <fullName evidence="10">Prepilin peptidase</fullName>
    </submittedName>
</protein>
<name>A0A2M7DBN2_9BACT</name>
<dbReference type="AlphaFoldDB" id="A0A2M7DBN2"/>
<proteinExistence type="inferred from homology"/>
<dbReference type="Pfam" id="PF06750">
    <property type="entry name" value="A24_N_bact"/>
    <property type="match status" value="1"/>
</dbReference>
<feature type="transmembrane region" description="Helical" evidence="7">
    <location>
        <begin position="144"/>
        <end position="161"/>
    </location>
</feature>
<evidence type="ECO:0000313" key="10">
    <source>
        <dbReference type="EMBL" id="PIV45836.1"/>
    </source>
</evidence>
<keyword evidence="3" id="KW-1003">Cell membrane</keyword>
<evidence type="ECO:0000256" key="1">
    <source>
        <dbReference type="ARBA" id="ARBA00004651"/>
    </source>
</evidence>
<evidence type="ECO:0000259" key="8">
    <source>
        <dbReference type="Pfam" id="PF01478"/>
    </source>
</evidence>
<evidence type="ECO:0000256" key="5">
    <source>
        <dbReference type="ARBA" id="ARBA00022989"/>
    </source>
</evidence>
<dbReference type="GO" id="GO:0004190">
    <property type="term" value="F:aspartic-type endopeptidase activity"/>
    <property type="evidence" value="ECO:0007669"/>
    <property type="project" value="InterPro"/>
</dbReference>
<dbReference type="EMBL" id="PETY01000003">
    <property type="protein sequence ID" value="PIV45836.1"/>
    <property type="molecule type" value="Genomic_DNA"/>
</dbReference>
<comment type="caution">
    <text evidence="10">The sequence shown here is derived from an EMBL/GenBank/DDBJ whole genome shotgun (WGS) entry which is preliminary data.</text>
</comment>
<evidence type="ECO:0000313" key="11">
    <source>
        <dbReference type="Proteomes" id="UP000229625"/>
    </source>
</evidence>
<evidence type="ECO:0000256" key="3">
    <source>
        <dbReference type="ARBA" id="ARBA00022475"/>
    </source>
</evidence>
<comment type="similarity">
    <text evidence="2">Belongs to the peptidase A24 family.</text>
</comment>
<gene>
    <name evidence="10" type="ORF">COS24_00090</name>
</gene>
<keyword evidence="5 7" id="KW-1133">Transmembrane helix</keyword>
<evidence type="ECO:0000259" key="9">
    <source>
        <dbReference type="Pfam" id="PF06750"/>
    </source>
</evidence>
<dbReference type="Gene3D" id="1.20.120.1220">
    <property type="match status" value="1"/>
</dbReference>
<reference evidence="11" key="1">
    <citation type="submission" date="2017-09" db="EMBL/GenBank/DDBJ databases">
        <title>Depth-based differentiation of microbial function through sediment-hosted aquifers and enrichment of novel symbionts in the deep terrestrial subsurface.</title>
        <authorList>
            <person name="Probst A.J."/>
            <person name="Ladd B."/>
            <person name="Jarett J.K."/>
            <person name="Geller-Mcgrath D.E."/>
            <person name="Sieber C.M.K."/>
            <person name="Emerson J.B."/>
            <person name="Anantharaman K."/>
            <person name="Thomas B.C."/>
            <person name="Malmstrom R."/>
            <person name="Stieglmeier M."/>
            <person name="Klingl A."/>
            <person name="Woyke T."/>
            <person name="Ryan C.M."/>
            <person name="Banfield J.F."/>
        </authorList>
    </citation>
    <scope>NUCLEOTIDE SEQUENCE [LARGE SCALE GENOMIC DNA]</scope>
</reference>